<dbReference type="PANTHER" id="PTHR42060">
    <property type="entry name" value="NHL REPEAT-CONTAINING PROTEIN-RELATED"/>
    <property type="match status" value="1"/>
</dbReference>
<accession>A0AA39ZC26</accession>
<dbReference type="Gene3D" id="2.120.10.30">
    <property type="entry name" value="TolB, C-terminal domain"/>
    <property type="match status" value="1"/>
</dbReference>
<gene>
    <name evidence="2" type="ORF">QBC41DRAFT_395336</name>
</gene>
<dbReference type="SUPFAM" id="SSF63829">
    <property type="entry name" value="Calcium-dependent phosphotriesterase"/>
    <property type="match status" value="1"/>
</dbReference>
<evidence type="ECO:0000313" key="3">
    <source>
        <dbReference type="Proteomes" id="UP001174997"/>
    </source>
</evidence>
<dbReference type="InterPro" id="IPR052998">
    <property type="entry name" value="Hetero-Diels-Alderase-like"/>
</dbReference>
<evidence type="ECO:0000313" key="2">
    <source>
        <dbReference type="EMBL" id="KAK0667650.1"/>
    </source>
</evidence>
<keyword evidence="1" id="KW-0732">Signal</keyword>
<dbReference type="AlphaFoldDB" id="A0AA39ZC26"/>
<protein>
    <submittedName>
        <fullName evidence="2">Uncharacterized protein</fullName>
    </submittedName>
</protein>
<dbReference type="EMBL" id="JAULSY010000068">
    <property type="protein sequence ID" value="KAK0667650.1"/>
    <property type="molecule type" value="Genomic_DNA"/>
</dbReference>
<dbReference type="PANTHER" id="PTHR42060:SF1">
    <property type="entry name" value="NHL REPEAT-CONTAINING PROTEIN"/>
    <property type="match status" value="1"/>
</dbReference>
<name>A0AA39ZC26_9PEZI</name>
<dbReference type="InterPro" id="IPR011042">
    <property type="entry name" value="6-blade_b-propeller_TolB-like"/>
</dbReference>
<proteinExistence type="predicted"/>
<organism evidence="2 3">
    <name type="scientific">Cercophora samala</name>
    <dbReference type="NCBI Taxonomy" id="330535"/>
    <lineage>
        <taxon>Eukaryota</taxon>
        <taxon>Fungi</taxon>
        <taxon>Dikarya</taxon>
        <taxon>Ascomycota</taxon>
        <taxon>Pezizomycotina</taxon>
        <taxon>Sordariomycetes</taxon>
        <taxon>Sordariomycetidae</taxon>
        <taxon>Sordariales</taxon>
        <taxon>Lasiosphaeriaceae</taxon>
        <taxon>Cercophora</taxon>
    </lineage>
</organism>
<comment type="caution">
    <text evidence="2">The sequence shown here is derived from an EMBL/GenBank/DDBJ whole genome shotgun (WGS) entry which is preliminary data.</text>
</comment>
<evidence type="ECO:0000256" key="1">
    <source>
        <dbReference type="SAM" id="SignalP"/>
    </source>
</evidence>
<sequence length="339" mass="35831">MQFRHLTLLGALPLTLAHGPPSPSTPQITQLFAYPPTNPIFLENLLTLPDSRLLLSSFSPSLLVYSPGSSTAPAPIFTFPNSTAYTGITSLSPTTFAITGGIQVGLGFDPSTIAVHLFSLPNGSSNPTLIKSIPVPFPLPNGLLALPCNKTVLLAAESLTGSLLRIDTATNTVTTILQSALIAPNQNFFLGINGLAVRPGRHFDGYLYFTVSSQGYFGRIRISSQGYIPAGSEIEVLAQIQGQVSGGNAFDDLDFDHTGRSVYVAWQGRRVVKLTEPKTAGQPWSQQVIVDGTEAVGLKGVTAVKLGKGRGGNRVLFATTGGLDETNTQVGGQLVRIDL</sequence>
<feature type="chain" id="PRO_5041336555" evidence="1">
    <location>
        <begin position="18"/>
        <end position="339"/>
    </location>
</feature>
<dbReference type="Proteomes" id="UP001174997">
    <property type="component" value="Unassembled WGS sequence"/>
</dbReference>
<feature type="signal peptide" evidence="1">
    <location>
        <begin position="1"/>
        <end position="17"/>
    </location>
</feature>
<keyword evidence="3" id="KW-1185">Reference proteome</keyword>
<reference evidence="2" key="1">
    <citation type="submission" date="2023-06" db="EMBL/GenBank/DDBJ databases">
        <title>Genome-scale phylogeny and comparative genomics of the fungal order Sordariales.</title>
        <authorList>
            <consortium name="Lawrence Berkeley National Laboratory"/>
            <person name="Hensen N."/>
            <person name="Bonometti L."/>
            <person name="Westerberg I."/>
            <person name="Brannstrom I.O."/>
            <person name="Guillou S."/>
            <person name="Cros-Aarteil S."/>
            <person name="Calhoun S."/>
            <person name="Haridas S."/>
            <person name="Kuo A."/>
            <person name="Mondo S."/>
            <person name="Pangilinan J."/>
            <person name="Riley R."/>
            <person name="Labutti K."/>
            <person name="Andreopoulos B."/>
            <person name="Lipzen A."/>
            <person name="Chen C."/>
            <person name="Yanf M."/>
            <person name="Daum C."/>
            <person name="Ng V."/>
            <person name="Clum A."/>
            <person name="Steindorff A."/>
            <person name="Ohm R."/>
            <person name="Martin F."/>
            <person name="Silar P."/>
            <person name="Natvig D."/>
            <person name="Lalanne C."/>
            <person name="Gautier V."/>
            <person name="Ament-Velasquez S.L."/>
            <person name="Kruys A."/>
            <person name="Hutchinson M.I."/>
            <person name="Powell A.J."/>
            <person name="Barry K."/>
            <person name="Miller A.N."/>
            <person name="Grigoriev I.V."/>
            <person name="Debuchy R."/>
            <person name="Gladieux P."/>
            <person name="Thoren M.H."/>
            <person name="Johannesson H."/>
        </authorList>
    </citation>
    <scope>NUCLEOTIDE SEQUENCE</scope>
    <source>
        <strain evidence="2">CBS 307.81</strain>
    </source>
</reference>